<feature type="domain" description="YgjP-like metallopeptidase" evidence="1">
    <location>
        <begin position="49"/>
        <end position="249"/>
    </location>
</feature>
<protein>
    <submittedName>
        <fullName evidence="2">M48 family metallopeptidase</fullName>
    </submittedName>
</protein>
<gene>
    <name evidence="2" type="ORF">HY834_00065</name>
</gene>
<dbReference type="AlphaFoldDB" id="A0A933KYT8"/>
<dbReference type="PANTHER" id="PTHR30399">
    <property type="entry name" value="UNCHARACTERIZED PROTEIN YGJP"/>
    <property type="match status" value="1"/>
</dbReference>
<sequence>MRAVLAAIQIHTSLTPMIPLLQKRWPPAAEVRIDGESVAVAVKVSARAKSYRLSIPHGSGPLLTVPKFGRWGEAQAFLDRHTPWLASRLERSVKPVAFVRGAIVPLRGVNHRIVPTGRVRGVVEVGEDDGEMALLVPGAPEHRARRLIDWLKIEAERDLERRVRVHARTLEVTVHSIIMRSQATRWGSCSTTGKLNFNWRLVLAPPFVLDYVAAHEVAHLVEMNHSEAFWETVEVALPSMARGRDWLKVHGRELMVYGLEG</sequence>
<evidence type="ECO:0000313" key="3">
    <source>
        <dbReference type="Proteomes" id="UP000782610"/>
    </source>
</evidence>
<reference evidence="2" key="1">
    <citation type="submission" date="2020-07" db="EMBL/GenBank/DDBJ databases">
        <title>Huge and variable diversity of episymbiotic CPR bacteria and DPANN archaea in groundwater ecosystems.</title>
        <authorList>
            <person name="He C.Y."/>
            <person name="Keren R."/>
            <person name="Whittaker M."/>
            <person name="Farag I.F."/>
            <person name="Doudna J."/>
            <person name="Cate J.H.D."/>
            <person name="Banfield J.F."/>
        </authorList>
    </citation>
    <scope>NUCLEOTIDE SEQUENCE</scope>
    <source>
        <strain evidence="2">NC_groundwater_1586_Pr3_B-0.1um_66_15</strain>
    </source>
</reference>
<proteinExistence type="predicted"/>
<dbReference type="CDD" id="cd07344">
    <property type="entry name" value="M48_yhfN_like"/>
    <property type="match status" value="1"/>
</dbReference>
<dbReference type="PANTHER" id="PTHR30399:SF1">
    <property type="entry name" value="UTP PYROPHOSPHATASE"/>
    <property type="match status" value="1"/>
</dbReference>
<evidence type="ECO:0000259" key="1">
    <source>
        <dbReference type="Pfam" id="PF01863"/>
    </source>
</evidence>
<organism evidence="2 3">
    <name type="scientific">Devosia nanyangense</name>
    <dbReference type="NCBI Taxonomy" id="1228055"/>
    <lineage>
        <taxon>Bacteria</taxon>
        <taxon>Pseudomonadati</taxon>
        <taxon>Pseudomonadota</taxon>
        <taxon>Alphaproteobacteria</taxon>
        <taxon>Hyphomicrobiales</taxon>
        <taxon>Devosiaceae</taxon>
        <taxon>Devosia</taxon>
    </lineage>
</organism>
<dbReference type="Pfam" id="PF01863">
    <property type="entry name" value="YgjP-like"/>
    <property type="match status" value="1"/>
</dbReference>
<comment type="caution">
    <text evidence="2">The sequence shown here is derived from an EMBL/GenBank/DDBJ whole genome shotgun (WGS) entry which is preliminary data.</text>
</comment>
<dbReference type="EMBL" id="JACRAF010000001">
    <property type="protein sequence ID" value="MBI4920117.1"/>
    <property type="molecule type" value="Genomic_DNA"/>
</dbReference>
<dbReference type="InterPro" id="IPR053136">
    <property type="entry name" value="UTP_pyrophosphatase-like"/>
</dbReference>
<dbReference type="InterPro" id="IPR002725">
    <property type="entry name" value="YgjP-like_metallopeptidase"/>
</dbReference>
<dbReference type="Gene3D" id="3.30.2010.10">
    <property type="entry name" value="Metalloproteases ('zincins'), catalytic domain"/>
    <property type="match status" value="1"/>
</dbReference>
<dbReference type="Proteomes" id="UP000782610">
    <property type="component" value="Unassembled WGS sequence"/>
</dbReference>
<accession>A0A933KYT8</accession>
<evidence type="ECO:0000313" key="2">
    <source>
        <dbReference type="EMBL" id="MBI4920117.1"/>
    </source>
</evidence>
<name>A0A933KYT8_9HYPH</name>